<evidence type="ECO:0000313" key="2">
    <source>
        <dbReference type="EMBL" id="PQB05578.1"/>
    </source>
</evidence>
<accession>A0A2S7KSL9</accession>
<dbReference type="EMBL" id="MQUB01000001">
    <property type="protein sequence ID" value="PQB05578.1"/>
    <property type="molecule type" value="Genomic_DNA"/>
</dbReference>
<dbReference type="RefSeq" id="WP_104813524.1">
    <property type="nucleotide sequence ID" value="NZ_MQUB01000001.1"/>
</dbReference>
<feature type="signal peptide" evidence="1">
    <location>
        <begin position="1"/>
        <end position="19"/>
    </location>
</feature>
<keyword evidence="1" id="KW-0732">Signal</keyword>
<evidence type="ECO:0000313" key="3">
    <source>
        <dbReference type="Proteomes" id="UP000239800"/>
    </source>
</evidence>
<keyword evidence="3" id="KW-1185">Reference proteome</keyword>
<reference evidence="2 3" key="1">
    <citation type="submission" date="2016-11" db="EMBL/GenBank/DDBJ databases">
        <title>Trade-off between light-utilization and light-protection in marine flavobacteria.</title>
        <authorList>
            <person name="Kumagai Y."/>
        </authorList>
    </citation>
    <scope>NUCLEOTIDE SEQUENCE [LARGE SCALE GENOMIC DNA]</scope>
    <source>
        <strain evidence="2 3">NBRC 107741</strain>
    </source>
</reference>
<comment type="caution">
    <text evidence="2">The sequence shown here is derived from an EMBL/GenBank/DDBJ whole genome shotgun (WGS) entry which is preliminary data.</text>
</comment>
<dbReference type="OrthoDB" id="978692at2"/>
<protein>
    <recommendedName>
        <fullName evidence="4">Outer membrane protein beta-barrel domain-containing protein</fullName>
    </recommendedName>
</protein>
<evidence type="ECO:0000256" key="1">
    <source>
        <dbReference type="SAM" id="SignalP"/>
    </source>
</evidence>
<proteinExistence type="predicted"/>
<dbReference type="Proteomes" id="UP000239800">
    <property type="component" value="Unassembled WGS sequence"/>
</dbReference>
<organism evidence="2 3">
    <name type="scientific">Aureitalea marina</name>
    <dbReference type="NCBI Taxonomy" id="930804"/>
    <lineage>
        <taxon>Bacteria</taxon>
        <taxon>Pseudomonadati</taxon>
        <taxon>Bacteroidota</taxon>
        <taxon>Flavobacteriia</taxon>
        <taxon>Flavobacteriales</taxon>
        <taxon>Flavobacteriaceae</taxon>
        <taxon>Aureitalea</taxon>
    </lineage>
</organism>
<sequence>MKKILCLLFCLLAGSAVFGQEHEESKEEHNRHAIVVGIGHAAVLQGVRDGEVGNLYIPSFLVQYNYRISEKFALGLNIDVLIENFAIEDREGLEVERERPVATILVGGYELGSGFSLLLGGGVEWEKNENYGLIRFGFDYTHPLGDKGFEFLATLNSDILFGGYNTINLGLGVGKTF</sequence>
<dbReference type="AlphaFoldDB" id="A0A2S7KSL9"/>
<evidence type="ECO:0008006" key="4">
    <source>
        <dbReference type="Google" id="ProtNLM"/>
    </source>
</evidence>
<name>A0A2S7KSL9_9FLAO</name>
<feature type="chain" id="PRO_5015412007" description="Outer membrane protein beta-barrel domain-containing protein" evidence="1">
    <location>
        <begin position="20"/>
        <end position="177"/>
    </location>
</feature>
<gene>
    <name evidence="2" type="ORF">BST85_12220</name>
</gene>